<reference evidence="2" key="1">
    <citation type="submission" date="2023-03" db="EMBL/GenBank/DDBJ databases">
        <title>Lomoglobus Profundus gen. nov., sp. nov., a novel member of the phylum Verrucomicrobia, isolated from deep-marine sediment of South China Sea.</title>
        <authorList>
            <person name="Ahmad T."/>
            <person name="Ishaq S.E."/>
            <person name="Wang F."/>
        </authorList>
    </citation>
    <scope>NUCLEOTIDE SEQUENCE</scope>
    <source>
        <strain evidence="2">LMO-M01</strain>
    </source>
</reference>
<dbReference type="EMBL" id="CP119075">
    <property type="protein sequence ID" value="WED66840.1"/>
    <property type="molecule type" value="Genomic_DNA"/>
</dbReference>
<sequence>MGKAKDAETLGVHTRKEIVAEIIRRGDALGQKKGTYAAAIFEWWWEQGCPPVTKPDELMEASKPPKKNGPVKKIAAI</sequence>
<keyword evidence="3" id="KW-1185">Reference proteome</keyword>
<dbReference type="RefSeq" id="WP_330929590.1">
    <property type="nucleotide sequence ID" value="NZ_CP119075.1"/>
</dbReference>
<name>A0AAF0I543_9BACT</name>
<dbReference type="KEGG" id="slom:PXH66_08255"/>
<feature type="region of interest" description="Disordered" evidence="1">
    <location>
        <begin position="55"/>
        <end position="77"/>
    </location>
</feature>
<protein>
    <submittedName>
        <fullName evidence="2">Uncharacterized protein</fullName>
    </submittedName>
</protein>
<evidence type="ECO:0000313" key="2">
    <source>
        <dbReference type="EMBL" id="WED66840.1"/>
    </source>
</evidence>
<evidence type="ECO:0000313" key="3">
    <source>
        <dbReference type="Proteomes" id="UP001218638"/>
    </source>
</evidence>
<accession>A0AAF0I543</accession>
<dbReference type="AlphaFoldDB" id="A0AAF0I543"/>
<organism evidence="2 3">
    <name type="scientific">Synoicihabitans lomoniglobus</name>
    <dbReference type="NCBI Taxonomy" id="2909285"/>
    <lineage>
        <taxon>Bacteria</taxon>
        <taxon>Pseudomonadati</taxon>
        <taxon>Verrucomicrobiota</taxon>
        <taxon>Opitutia</taxon>
        <taxon>Opitutales</taxon>
        <taxon>Opitutaceae</taxon>
        <taxon>Synoicihabitans</taxon>
    </lineage>
</organism>
<gene>
    <name evidence="2" type="ORF">PXH66_08255</name>
</gene>
<evidence type="ECO:0000256" key="1">
    <source>
        <dbReference type="SAM" id="MobiDB-lite"/>
    </source>
</evidence>
<dbReference type="Proteomes" id="UP001218638">
    <property type="component" value="Chromosome"/>
</dbReference>
<proteinExistence type="predicted"/>